<dbReference type="GO" id="GO:0000987">
    <property type="term" value="F:cis-regulatory region sequence-specific DNA binding"/>
    <property type="evidence" value="ECO:0007669"/>
    <property type="project" value="TreeGrafter"/>
</dbReference>
<keyword evidence="1" id="KW-0175">Coiled coil</keyword>
<evidence type="ECO:0000313" key="3">
    <source>
        <dbReference type="EMBL" id="CUI15035.1"/>
    </source>
</evidence>
<dbReference type="GO" id="GO:0005634">
    <property type="term" value="C:nucleus"/>
    <property type="evidence" value="ECO:0007669"/>
    <property type="project" value="TreeGrafter"/>
</dbReference>
<feature type="compositionally biased region" description="Low complexity" evidence="2">
    <location>
        <begin position="105"/>
        <end position="134"/>
    </location>
</feature>
<feature type="compositionally biased region" description="Basic and acidic residues" evidence="2">
    <location>
        <begin position="192"/>
        <end position="202"/>
    </location>
</feature>
<feature type="region of interest" description="Disordered" evidence="2">
    <location>
        <begin position="51"/>
        <end position="150"/>
    </location>
</feature>
<gene>
    <name evidence="3" type="ORF">BSAL_21545</name>
</gene>
<feature type="compositionally biased region" description="Polar residues" evidence="2">
    <location>
        <begin position="135"/>
        <end position="145"/>
    </location>
</feature>
<accession>A0A0S4KQ31</accession>
<feature type="region of interest" description="Disordered" evidence="2">
    <location>
        <begin position="1331"/>
        <end position="1362"/>
    </location>
</feature>
<feature type="region of interest" description="Disordered" evidence="2">
    <location>
        <begin position="168"/>
        <end position="203"/>
    </location>
</feature>
<dbReference type="VEuPathDB" id="TriTrypDB:BSAL_21545"/>
<dbReference type="EMBL" id="CYKH01001744">
    <property type="protein sequence ID" value="CUI15035.1"/>
    <property type="molecule type" value="Genomic_DNA"/>
</dbReference>
<feature type="coiled-coil region" evidence="1">
    <location>
        <begin position="266"/>
        <end position="293"/>
    </location>
</feature>
<keyword evidence="4" id="KW-1185">Reference proteome</keyword>
<reference evidence="4" key="1">
    <citation type="submission" date="2015-09" db="EMBL/GenBank/DDBJ databases">
        <authorList>
            <consortium name="Pathogen Informatics"/>
        </authorList>
    </citation>
    <scope>NUCLEOTIDE SEQUENCE [LARGE SCALE GENOMIC DNA]</scope>
    <source>
        <strain evidence="4">Lake Konstanz</strain>
    </source>
</reference>
<dbReference type="PANTHER" id="PTHR14596:SF72">
    <property type="entry name" value="ZINC FINGER PROTEIN MSN2-RELATED"/>
    <property type="match status" value="1"/>
</dbReference>
<dbReference type="GO" id="GO:0042594">
    <property type="term" value="P:response to starvation"/>
    <property type="evidence" value="ECO:0007669"/>
    <property type="project" value="TreeGrafter"/>
</dbReference>
<evidence type="ECO:0000256" key="2">
    <source>
        <dbReference type="SAM" id="MobiDB-lite"/>
    </source>
</evidence>
<name>A0A0S4KQ31_BODSA</name>
<evidence type="ECO:0000313" key="4">
    <source>
        <dbReference type="Proteomes" id="UP000051952"/>
    </source>
</evidence>
<feature type="compositionally biased region" description="Polar residues" evidence="2">
    <location>
        <begin position="171"/>
        <end position="180"/>
    </location>
</feature>
<proteinExistence type="predicted"/>
<feature type="region of interest" description="Disordered" evidence="2">
    <location>
        <begin position="432"/>
        <end position="477"/>
    </location>
</feature>
<evidence type="ECO:0000256" key="1">
    <source>
        <dbReference type="SAM" id="Coils"/>
    </source>
</evidence>
<dbReference type="Proteomes" id="UP000051952">
    <property type="component" value="Unassembled WGS sequence"/>
</dbReference>
<protein>
    <submittedName>
        <fullName evidence="3">Uncharacterized protein</fullName>
    </submittedName>
</protein>
<dbReference type="OMA" id="LWTEYET"/>
<dbReference type="PANTHER" id="PTHR14596">
    <property type="entry name" value="ZINC FINGER PROTEIN"/>
    <property type="match status" value="1"/>
</dbReference>
<sequence>MRRSGSSLMLYDSSARAALIGTLILSPASIMIHPSSVLRTQVAPFSTTSALLQQQQQRTGGGSSAGPSQHQQRHGGGGGHHNSRHSNNSNYQHRNHQQHNRHPHQQQQQRRNNHSGQQSRQQHQPTATTPTQYQESLSRQVNASSEGPVAPLTLEEKLQRRFGPHAKLVVRQQQRPAASQTTTTTTASDDNEANKNLEESQKQPKTVFKASVTFKQLGFPVEIASIESDTFDKAEALVFETAMNSNVIALLPSMFRSNSSGSSQDEGEAMRELRELKRTVDDLRNACQTLGRILKFSVKPKMQKQQKAPSVGEPLQTGSPNKNDDPPIVSPPPTPSETATAPTSSPAVYGCRVYFRDDWSVTANLAFLHEARGYSPNDALSNCLREVGKRFADELASDAFVKADYLEAVRVLELHGKSVVAHVMGAPIAYDDSSSLGADADGQRKQTIPNKQEQGVLPTTGDVDQQQHGNRSAEQTVTPSVVSIVARVTDHATSNSYEVRCTDQESLVDAYRTIAQHLFNAEANTTPSSSTSSLLSDEVESIVLGSPSYSSSTHNAQHNIAVSSGWLASCPVQAASRTVGGNIFTLADQADEMPLKLKLRYQCEGMLYHALESQLIQEVSPPPTAVEGNNNGAKAEESLSSFAEIARRMMRVEVEEIAPTGGLTLVVSANNNNNNNNNSAAPAVEQVVSTRLYQYRATATLNGLQVGQSEGSGAYRVELDVWIQLLNHLLDMFPEMARFHFAHCYPTVEALERAAHHHDNYRLFNLKGKWTVYSVLGAISSTLLTPSTFAHSAGGASNNRLDKILTDFDGTNPSCRAEARIIVNDGYHTKAMIAKRYGPQRGHVLRMAVTDAIQQNFPNQFQIATQHDDFSGSLVTSDDVSAHGRRLRALPREKRVTHVNQMFGVIGCFGEEDYGWRALRIRTRTIAGDAARCIAELEAQVQGEKGRRIVAASPIAATAKNAKKLLIYQVCKQYFPKDLENYMKLGRGDARHPDALMADHKICRVYSAATPFFAQVLAMLDKRQPDLAPFSWRLERARRSGNHDDDDGSEESLLQPLHLQFKATVMGNNGDVVVAERLGEEGEGALSVVRSILRATCATYIKDAGVVDSIELWREFETSPPPPVSSSHDLCSVLFQMTLGGLGGGDGSSRDAVNTQQQLAAQGRPAVEVLCTKVNVGEWWLATVVLPNMLHVPIARAAGRTKREAHRGALMLAARTCFAKQLRYFSKNFVEVHAFTDEIFHERVTPAPEVTTGGKTTTGKRNDVSPDTLSPKVFLESCLAPQSQQYHDNSNPQKTLMRGLIVRYEQKVGSTSWECRLYSSVVDAAAAAASEGAGTVDNNNNDAEPTEQDDAAATKQQQDDDEEVQIGFGSGLSRAHALHDACVEALETHFAENVEKRRLDEPNFLRQAFRGASLQTVVNDDEEVAH</sequence>
<feature type="compositionally biased region" description="Low complexity" evidence="2">
    <location>
        <begin position="336"/>
        <end position="345"/>
    </location>
</feature>
<dbReference type="GO" id="GO:0000981">
    <property type="term" value="F:DNA-binding transcription factor activity, RNA polymerase II-specific"/>
    <property type="evidence" value="ECO:0007669"/>
    <property type="project" value="TreeGrafter"/>
</dbReference>
<feature type="region of interest" description="Disordered" evidence="2">
    <location>
        <begin position="298"/>
        <end position="345"/>
    </location>
</feature>
<feature type="compositionally biased region" description="Polar residues" evidence="2">
    <location>
        <begin position="462"/>
        <end position="477"/>
    </location>
</feature>
<feature type="compositionally biased region" description="Basic residues" evidence="2">
    <location>
        <begin position="93"/>
        <end position="104"/>
    </location>
</feature>
<dbReference type="OrthoDB" id="272597at2759"/>
<organism evidence="3 4">
    <name type="scientific">Bodo saltans</name>
    <name type="common">Flagellated protozoan</name>
    <dbReference type="NCBI Taxonomy" id="75058"/>
    <lineage>
        <taxon>Eukaryota</taxon>
        <taxon>Discoba</taxon>
        <taxon>Euglenozoa</taxon>
        <taxon>Kinetoplastea</taxon>
        <taxon>Metakinetoplastina</taxon>
        <taxon>Eubodonida</taxon>
        <taxon>Bodonidae</taxon>
        <taxon>Bodo</taxon>
    </lineage>
</organism>